<proteinExistence type="predicted"/>
<comment type="caution">
    <text evidence="1">The sequence shown here is derived from an EMBL/GenBank/DDBJ whole genome shotgun (WGS) entry which is preliminary data.</text>
</comment>
<evidence type="ECO:0000313" key="1">
    <source>
        <dbReference type="EMBL" id="KRZ66432.1"/>
    </source>
</evidence>
<evidence type="ECO:0000313" key="2">
    <source>
        <dbReference type="Proteomes" id="UP000054843"/>
    </source>
</evidence>
<dbReference type="Proteomes" id="UP000054843">
    <property type="component" value="Unassembled WGS sequence"/>
</dbReference>
<reference evidence="1 2" key="1">
    <citation type="submission" date="2015-01" db="EMBL/GenBank/DDBJ databases">
        <title>Evolution of Trichinella species and genotypes.</title>
        <authorList>
            <person name="Korhonen P.K."/>
            <person name="Edoardo P."/>
            <person name="Giuseppe L.R."/>
            <person name="Gasser R.B."/>
        </authorList>
    </citation>
    <scope>NUCLEOTIDE SEQUENCE [LARGE SCALE GENOMIC DNA]</scope>
    <source>
        <strain evidence="1">ISS1980</strain>
    </source>
</reference>
<keyword evidence="2" id="KW-1185">Reference proteome</keyword>
<dbReference type="AlphaFoldDB" id="A0A0V1M469"/>
<organism evidence="1 2">
    <name type="scientific">Trichinella papuae</name>
    <dbReference type="NCBI Taxonomy" id="268474"/>
    <lineage>
        <taxon>Eukaryota</taxon>
        <taxon>Metazoa</taxon>
        <taxon>Ecdysozoa</taxon>
        <taxon>Nematoda</taxon>
        <taxon>Enoplea</taxon>
        <taxon>Dorylaimia</taxon>
        <taxon>Trichinellida</taxon>
        <taxon>Trichinellidae</taxon>
        <taxon>Trichinella</taxon>
    </lineage>
</organism>
<protein>
    <submittedName>
        <fullName evidence="1">Uncharacterized protein</fullName>
    </submittedName>
</protein>
<name>A0A0V1M469_9BILA</name>
<gene>
    <name evidence="1" type="ORF">T10_7417</name>
</gene>
<accession>A0A0V1M469</accession>
<dbReference type="EMBL" id="JYDO01000244">
    <property type="protein sequence ID" value="KRZ66432.1"/>
    <property type="molecule type" value="Genomic_DNA"/>
</dbReference>
<sequence>MQKSNTNYVLRPTHLLHSAVNRPVSELGVDRTVWCELTELAMTDNSRKQVRLNDSFQPI</sequence>